<proteinExistence type="predicted"/>
<gene>
    <name evidence="1" type="ORF">CLIB1444_18S00166</name>
</gene>
<dbReference type="Proteomes" id="UP001152531">
    <property type="component" value="Unassembled WGS sequence"/>
</dbReference>
<keyword evidence="2" id="KW-1185">Reference proteome</keyword>
<evidence type="ECO:0000313" key="1">
    <source>
        <dbReference type="EMBL" id="CAH6723644.1"/>
    </source>
</evidence>
<comment type="caution">
    <text evidence="1">The sequence shown here is derived from an EMBL/GenBank/DDBJ whole genome shotgun (WGS) entry which is preliminary data.</text>
</comment>
<name>A0ACA9YEY6_9ASCO</name>
<reference evidence="1" key="1">
    <citation type="submission" date="2022-06" db="EMBL/GenBank/DDBJ databases">
        <authorList>
            <person name="Legras J.-L."/>
            <person name="Devillers H."/>
            <person name="Grondin C."/>
        </authorList>
    </citation>
    <scope>NUCLEOTIDE SEQUENCE</scope>
    <source>
        <strain evidence="1">CLIB 1444</strain>
    </source>
</reference>
<organism evidence="1 2">
    <name type="scientific">[Candida] jaroonii</name>
    <dbReference type="NCBI Taxonomy" id="467808"/>
    <lineage>
        <taxon>Eukaryota</taxon>
        <taxon>Fungi</taxon>
        <taxon>Dikarya</taxon>
        <taxon>Ascomycota</taxon>
        <taxon>Saccharomycotina</taxon>
        <taxon>Pichiomycetes</taxon>
        <taxon>Debaryomycetaceae</taxon>
        <taxon>Yamadazyma</taxon>
    </lineage>
</organism>
<dbReference type="EMBL" id="CALSDN010000018">
    <property type="protein sequence ID" value="CAH6723644.1"/>
    <property type="molecule type" value="Genomic_DNA"/>
</dbReference>
<evidence type="ECO:0000313" key="2">
    <source>
        <dbReference type="Proteomes" id="UP001152531"/>
    </source>
</evidence>
<accession>A0ACA9YEY6</accession>
<sequence length="112" mass="13306">MWVLSYDHINCIPLKISIVHHEARQLMVNSSKHSNYIAPKRQLWAASISDFCTSTFRLLWKKFCLSFTFKLCRYCQSWQFHVSTLKRALADMALVLLESIWFEFCPGWNKSR</sequence>
<protein>
    <submittedName>
        <fullName evidence="1">Uncharacterized protein</fullName>
    </submittedName>
</protein>